<dbReference type="AlphaFoldDB" id="A0A561C0C5"/>
<reference evidence="1 2" key="1">
    <citation type="submission" date="2019-06" db="EMBL/GenBank/DDBJ databases">
        <title>Sequencing the genomes of 1000 actinobacteria strains.</title>
        <authorList>
            <person name="Klenk H.-P."/>
        </authorList>
    </citation>
    <scope>NUCLEOTIDE SEQUENCE [LARGE SCALE GENOMIC DNA]</scope>
    <source>
        <strain evidence="1 2">DSM 24683</strain>
    </source>
</reference>
<protein>
    <recommendedName>
        <fullName evidence="3">Nitroreductase family protein</fullName>
    </recommendedName>
</protein>
<dbReference type="OrthoDB" id="8156917at2"/>
<evidence type="ECO:0008006" key="3">
    <source>
        <dbReference type="Google" id="ProtNLM"/>
    </source>
</evidence>
<dbReference type="Proteomes" id="UP000318380">
    <property type="component" value="Unassembled WGS sequence"/>
</dbReference>
<dbReference type="SUPFAM" id="SSF55469">
    <property type="entry name" value="FMN-dependent nitroreductase-like"/>
    <property type="match status" value="2"/>
</dbReference>
<keyword evidence="2" id="KW-1185">Reference proteome</keyword>
<dbReference type="Gene3D" id="3.40.109.10">
    <property type="entry name" value="NADH Oxidase"/>
    <property type="match status" value="2"/>
</dbReference>
<evidence type="ECO:0000313" key="1">
    <source>
        <dbReference type="EMBL" id="TWD84591.1"/>
    </source>
</evidence>
<dbReference type="RefSeq" id="WP_145812068.1">
    <property type="nucleotide sequence ID" value="NZ_VIVK01000001.1"/>
</dbReference>
<comment type="caution">
    <text evidence="1">The sequence shown here is derived from an EMBL/GenBank/DDBJ whole genome shotgun (WGS) entry which is preliminary data.</text>
</comment>
<sequence>MITPHALTEDEVEILLSAAVHAPSIHLSQSWRIELEGPVVDFLLDPGRPFPVQDPAGRLVRIGLGAAAMNVRVAAGMLGHETTFAIQPDPGRPEVAARIFLSQHRGPVTELGHLYCELHRRHTCRGQFLPNQVPAGVVAQLADVARSERAELHVLDNLQRTQLAQTLQAAPDATLLAVLSTKDEDEHAWLWAGMALEKLLLLATSYDLAASFLNQPLERTAHRAVTRALIGGRRWPQVILRLGYPARTPHQSLRRDRQETLDQSL</sequence>
<name>A0A561C0C5_9ACTN</name>
<evidence type="ECO:0000313" key="2">
    <source>
        <dbReference type="Proteomes" id="UP000318380"/>
    </source>
</evidence>
<dbReference type="PANTHER" id="PTHR23026:SF123">
    <property type="entry name" value="NAD(P)H NITROREDUCTASE RV3131-RELATED"/>
    <property type="match status" value="1"/>
</dbReference>
<accession>A0A561C0C5</accession>
<dbReference type="PANTHER" id="PTHR23026">
    <property type="entry name" value="NADPH NITROREDUCTASE"/>
    <property type="match status" value="1"/>
</dbReference>
<dbReference type="EMBL" id="VIVK01000001">
    <property type="protein sequence ID" value="TWD84591.1"/>
    <property type="molecule type" value="Genomic_DNA"/>
</dbReference>
<gene>
    <name evidence="1" type="ORF">FB561_5784</name>
</gene>
<dbReference type="InterPro" id="IPR050627">
    <property type="entry name" value="Nitroreductase/BluB"/>
</dbReference>
<dbReference type="GO" id="GO:0016491">
    <property type="term" value="F:oxidoreductase activity"/>
    <property type="evidence" value="ECO:0007669"/>
    <property type="project" value="InterPro"/>
</dbReference>
<proteinExistence type="predicted"/>
<organism evidence="1 2">
    <name type="scientific">Kribbella amoyensis</name>
    <dbReference type="NCBI Taxonomy" id="996641"/>
    <lineage>
        <taxon>Bacteria</taxon>
        <taxon>Bacillati</taxon>
        <taxon>Actinomycetota</taxon>
        <taxon>Actinomycetes</taxon>
        <taxon>Propionibacteriales</taxon>
        <taxon>Kribbellaceae</taxon>
        <taxon>Kribbella</taxon>
    </lineage>
</organism>
<dbReference type="InterPro" id="IPR000415">
    <property type="entry name" value="Nitroreductase-like"/>
</dbReference>